<evidence type="ECO:0000313" key="5">
    <source>
        <dbReference type="Proteomes" id="UP000052946"/>
    </source>
</evidence>
<dbReference type="Proteomes" id="UP000052946">
    <property type="component" value="Unassembled WGS sequence"/>
</dbReference>
<sequence>MKDTLKDVMQVIKLAEKLKYELRHSWLSNGRRESVAEHTWRLSLMAMLIEPLMEEKLDTAKLIKMVIVHDLVEAEATDVPAFDTLDNEEVKALKQARELEAIDHLRDILPHELGLEVHQLWMEFENKETLEAKTANALDKLEAQIQHNEASIDTWLPVEHKMSFMLGKHADFHPVLKELKDLIEEEADEKLREAGIETDTLKA</sequence>
<dbReference type="OrthoDB" id="9796032at2"/>
<dbReference type="AlphaFoldDB" id="A0A0U9H6J7"/>
<feature type="domain" description="HD" evidence="3">
    <location>
        <begin position="15"/>
        <end position="176"/>
    </location>
</feature>
<dbReference type="GO" id="GO:0002953">
    <property type="term" value="F:5'-deoxynucleotidase activity"/>
    <property type="evidence" value="ECO:0007669"/>
    <property type="project" value="InterPro"/>
</dbReference>
<dbReference type="RefSeq" id="WP_058950399.1">
    <property type="nucleotide sequence ID" value="NZ_BBXV01000026.1"/>
</dbReference>
<dbReference type="EMBL" id="BBXV01000026">
    <property type="protein sequence ID" value="GAQ18346.1"/>
    <property type="molecule type" value="Genomic_DNA"/>
</dbReference>
<accession>A0A0U9H6J7</accession>
<evidence type="ECO:0000256" key="1">
    <source>
        <dbReference type="ARBA" id="ARBA00022723"/>
    </source>
</evidence>
<dbReference type="SUPFAM" id="SSF109604">
    <property type="entry name" value="HD-domain/PDEase-like"/>
    <property type="match status" value="1"/>
</dbReference>
<dbReference type="PANTHER" id="PTHR11845">
    <property type="entry name" value="5'-DEOXYNUCLEOTIDASE HDDC2"/>
    <property type="match status" value="1"/>
</dbReference>
<dbReference type="GO" id="GO:0005737">
    <property type="term" value="C:cytoplasm"/>
    <property type="evidence" value="ECO:0007669"/>
    <property type="project" value="TreeGrafter"/>
</dbReference>
<dbReference type="PANTHER" id="PTHR11845:SF13">
    <property type="entry name" value="5'-DEOXYNUCLEOTIDASE HDDC2"/>
    <property type="match status" value="1"/>
</dbReference>
<evidence type="ECO:0000313" key="4">
    <source>
        <dbReference type="EMBL" id="GAQ18346.1"/>
    </source>
</evidence>
<name>A0A0U9H6J7_9BACI</name>
<organism evidence="4 5">
    <name type="scientific">Oceanobacillus picturae</name>
    <dbReference type="NCBI Taxonomy" id="171693"/>
    <lineage>
        <taxon>Bacteria</taxon>
        <taxon>Bacillati</taxon>
        <taxon>Bacillota</taxon>
        <taxon>Bacilli</taxon>
        <taxon>Bacillales</taxon>
        <taxon>Bacillaceae</taxon>
        <taxon>Oceanobacillus</taxon>
    </lineage>
</organism>
<keyword evidence="1" id="KW-0479">Metal-binding</keyword>
<comment type="caution">
    <text evidence="4">The sequence shown here is derived from an EMBL/GenBank/DDBJ whole genome shotgun (WGS) entry which is preliminary data.</text>
</comment>
<dbReference type="InterPro" id="IPR039356">
    <property type="entry name" value="YfbR/HDDC2"/>
</dbReference>
<gene>
    <name evidence="4" type="ORF">OPHB3_2285</name>
</gene>
<evidence type="ECO:0000256" key="2">
    <source>
        <dbReference type="ARBA" id="ARBA00022801"/>
    </source>
</evidence>
<dbReference type="InterPro" id="IPR006674">
    <property type="entry name" value="HD_domain"/>
</dbReference>
<protein>
    <submittedName>
        <fullName evidence="4">Hydrolase</fullName>
    </submittedName>
</protein>
<reference evidence="4 5" key="2">
    <citation type="journal article" date="2016" name="Genome Announc.">
        <title>Draft Genome Sequence of Oceanobacillus picturae Heshi-B3, Isolated from Fermented Rice Bran in a Traditional Japanese Seafood Dish.</title>
        <authorList>
            <person name="Akuzawa S."/>
            <person name="Nagaoka J."/>
            <person name="Kanekatsu M."/>
            <person name="Kanesaki Y."/>
            <person name="Suzuki T."/>
        </authorList>
    </citation>
    <scope>NUCLEOTIDE SEQUENCE [LARGE SCALE GENOMIC DNA]</scope>
    <source>
        <strain evidence="4 5">Heshi-B3</strain>
    </source>
</reference>
<evidence type="ECO:0000259" key="3">
    <source>
        <dbReference type="Pfam" id="PF13023"/>
    </source>
</evidence>
<dbReference type="Pfam" id="PF13023">
    <property type="entry name" value="HD_3"/>
    <property type="match status" value="1"/>
</dbReference>
<dbReference type="Gene3D" id="1.10.3210.10">
    <property type="entry name" value="Hypothetical protein af1432"/>
    <property type="match status" value="1"/>
</dbReference>
<keyword evidence="2 4" id="KW-0378">Hydrolase</keyword>
<reference evidence="5" key="1">
    <citation type="submission" date="2015-07" db="EMBL/GenBank/DDBJ databases">
        <title>Draft Genome Sequence of Oceanobacillus picturae Heshi-B3 that Was Isolated from Fermented Rice Bran with Aging Salted Mackerel, Which Was Named Heshiko as Traditional Fermented Seafood in Japan.</title>
        <authorList>
            <person name="Akuzawa S."/>
            <person name="Nakagawa J."/>
            <person name="Kanekatsu T."/>
            <person name="Kanesaki Y."/>
            <person name="Suzuki T."/>
        </authorList>
    </citation>
    <scope>NUCLEOTIDE SEQUENCE [LARGE SCALE GENOMIC DNA]</scope>
    <source>
        <strain evidence="5">Heshi-B3</strain>
    </source>
</reference>
<dbReference type="GO" id="GO:0046872">
    <property type="term" value="F:metal ion binding"/>
    <property type="evidence" value="ECO:0007669"/>
    <property type="project" value="UniProtKB-KW"/>
</dbReference>
<proteinExistence type="predicted"/>